<dbReference type="Proteomes" id="UP000325558">
    <property type="component" value="Unassembled WGS sequence"/>
</dbReference>
<gene>
    <name evidence="2" type="ORF">BDV24DRAFT_123447</name>
</gene>
<keyword evidence="1" id="KW-0472">Membrane</keyword>
<protein>
    <submittedName>
        <fullName evidence="2">Uncharacterized protein</fullName>
    </submittedName>
</protein>
<reference evidence="2" key="1">
    <citation type="submission" date="2019-04" db="EMBL/GenBank/DDBJ databases">
        <title>Friends and foes A comparative genomics study of 23 Aspergillus species from section Flavi.</title>
        <authorList>
            <consortium name="DOE Joint Genome Institute"/>
            <person name="Kjaerbolling I."/>
            <person name="Vesth T."/>
            <person name="Frisvad J.C."/>
            <person name="Nybo J.L."/>
            <person name="Theobald S."/>
            <person name="Kildgaard S."/>
            <person name="Isbrandt T."/>
            <person name="Kuo A."/>
            <person name="Sato A."/>
            <person name="Lyhne E.K."/>
            <person name="Kogle M.E."/>
            <person name="Wiebenga A."/>
            <person name="Kun R.S."/>
            <person name="Lubbers R.J."/>
            <person name="Makela M.R."/>
            <person name="Barry K."/>
            <person name="Chovatia M."/>
            <person name="Clum A."/>
            <person name="Daum C."/>
            <person name="Haridas S."/>
            <person name="He G."/>
            <person name="LaButti K."/>
            <person name="Lipzen A."/>
            <person name="Mondo S."/>
            <person name="Riley R."/>
            <person name="Salamov A."/>
            <person name="Simmons B.A."/>
            <person name="Magnuson J.K."/>
            <person name="Henrissat B."/>
            <person name="Mortensen U.H."/>
            <person name="Larsen T.O."/>
            <person name="Devries R.P."/>
            <person name="Grigoriev I.V."/>
            <person name="Machida M."/>
            <person name="Baker S.E."/>
            <person name="Andersen M.R."/>
        </authorList>
    </citation>
    <scope>NUCLEOTIDE SEQUENCE</scope>
    <source>
        <strain evidence="2">CBS 117612</strain>
    </source>
</reference>
<evidence type="ECO:0000256" key="1">
    <source>
        <dbReference type="SAM" id="Phobius"/>
    </source>
</evidence>
<proteinExistence type="predicted"/>
<accession>A0A5N6YPJ0</accession>
<name>A0A5N6YPJ0_9EURO</name>
<organism evidence="2">
    <name type="scientific">Aspergillus arachidicola</name>
    <dbReference type="NCBI Taxonomy" id="656916"/>
    <lineage>
        <taxon>Eukaryota</taxon>
        <taxon>Fungi</taxon>
        <taxon>Dikarya</taxon>
        <taxon>Ascomycota</taxon>
        <taxon>Pezizomycotina</taxon>
        <taxon>Eurotiomycetes</taxon>
        <taxon>Eurotiomycetidae</taxon>
        <taxon>Eurotiales</taxon>
        <taxon>Aspergillaceae</taxon>
        <taxon>Aspergillus</taxon>
        <taxon>Aspergillus subgen. Circumdati</taxon>
    </lineage>
</organism>
<evidence type="ECO:0000313" key="2">
    <source>
        <dbReference type="EMBL" id="KAE8346773.1"/>
    </source>
</evidence>
<keyword evidence="1" id="KW-1133">Transmembrane helix</keyword>
<feature type="transmembrane region" description="Helical" evidence="1">
    <location>
        <begin position="12"/>
        <end position="30"/>
    </location>
</feature>
<dbReference type="EMBL" id="ML737115">
    <property type="protein sequence ID" value="KAE8346773.1"/>
    <property type="molecule type" value="Genomic_DNA"/>
</dbReference>
<sequence>MEHARPCRFLSPLLGIALTATIYLACSLFPGSSIHFVSWIQDIQDSRLICAVW</sequence>
<keyword evidence="1" id="KW-0812">Transmembrane</keyword>
<dbReference type="AlphaFoldDB" id="A0A5N6YPJ0"/>